<reference evidence="2 3" key="1">
    <citation type="submission" date="2019-03" db="EMBL/GenBank/DDBJ databases">
        <title>Empedobacter tilapiae sp. nov., isolated from an intestine of Nile tilapia Oreochromis niloticus.</title>
        <authorList>
            <person name="Kim Y.-O."/>
            <person name="Yoon J.-H."/>
        </authorList>
    </citation>
    <scope>NUCLEOTIDE SEQUENCE [LARGE SCALE GENOMIC DNA]</scope>
    <source>
        <strain evidence="2 3">MRS2</strain>
    </source>
</reference>
<feature type="domain" description="PPM-type phosphatase" evidence="1">
    <location>
        <begin position="187"/>
        <end position="452"/>
    </location>
</feature>
<dbReference type="InterPro" id="IPR036457">
    <property type="entry name" value="PPM-type-like_dom_sf"/>
</dbReference>
<evidence type="ECO:0000313" key="3">
    <source>
        <dbReference type="Proteomes" id="UP000297998"/>
    </source>
</evidence>
<proteinExistence type="predicted"/>
<keyword evidence="3" id="KW-1185">Reference proteome</keyword>
<dbReference type="Gene3D" id="3.60.40.10">
    <property type="entry name" value="PPM-type phosphatase domain"/>
    <property type="match status" value="1"/>
</dbReference>
<dbReference type="Proteomes" id="UP000297998">
    <property type="component" value="Unassembled WGS sequence"/>
</dbReference>
<protein>
    <submittedName>
        <fullName evidence="2">Protein phosphatase 2C domain-containing protein</fullName>
    </submittedName>
</protein>
<dbReference type="OrthoDB" id="963478at2"/>
<organism evidence="2 3">
    <name type="scientific">Empedobacter tilapiae</name>
    <dbReference type="NCBI Taxonomy" id="2491114"/>
    <lineage>
        <taxon>Bacteria</taxon>
        <taxon>Pseudomonadati</taxon>
        <taxon>Bacteroidota</taxon>
        <taxon>Flavobacteriia</taxon>
        <taxon>Flavobacteriales</taxon>
        <taxon>Weeksellaceae</taxon>
        <taxon>Empedobacter</taxon>
    </lineage>
</organism>
<dbReference type="Pfam" id="PF13672">
    <property type="entry name" value="PP2C_2"/>
    <property type="match status" value="1"/>
</dbReference>
<dbReference type="RefSeq" id="WP_135836070.1">
    <property type="nucleotide sequence ID" value="NZ_SRPE01000008.1"/>
</dbReference>
<accession>A0A4Z1B5B2</accession>
<evidence type="ECO:0000313" key="2">
    <source>
        <dbReference type="EMBL" id="TGN26096.1"/>
    </source>
</evidence>
<dbReference type="AlphaFoldDB" id="A0A4Z1B5B2"/>
<dbReference type="SUPFAM" id="SSF81606">
    <property type="entry name" value="PP2C-like"/>
    <property type="match status" value="1"/>
</dbReference>
<dbReference type="InterPro" id="IPR001932">
    <property type="entry name" value="PPM-type_phosphatase-like_dom"/>
</dbReference>
<comment type="caution">
    <text evidence="2">The sequence shown here is derived from an EMBL/GenBank/DDBJ whole genome shotgun (WGS) entry which is preliminary data.</text>
</comment>
<name>A0A4Z1B5B2_9FLAO</name>
<sequence>MENLLTQILKEKEIENSKIVDTTISKLMENEKVYELSKSIKEIKQQILDIFYMNIYKEEFREAHIYIPNANAKKEYNYTFDMSSFPSIKISDIKNLELVGLQFDEEKNTIFGTPTIANTIEIQIEFYSTQDENLTLDIKQIPFIVNADPKDLWLNKPSAKDIRFSKDDDTSFSSLFLNKKIVVVSKRGRSHAHEGTTRDDDFMVKELPENWSIIALADGAGSAKFARAGSKFATENIVKAFENEELLKTLSEQIINYYSEQPIINQSNNSEIDLNQVTDESSIIETSTPETIEDSKLKIKGLIINSLYTQVKKLHTDLETFASNNEFTLKDLHTTLIFTLIKKFDFGYVILSFGVGDCPINILEENDTKVKLLNFLDVGEFGGGTRFITMPEIFSRPDMVNRFGINCFQDFSKLFLMTDGIYDPKFVVESKLENMETWKNFLHDLSGKNEDKAIVDFINDSEIENQLSRWMDFWSKGNHDDRTLAIIY</sequence>
<dbReference type="EMBL" id="SRPE01000008">
    <property type="protein sequence ID" value="TGN26096.1"/>
    <property type="molecule type" value="Genomic_DNA"/>
</dbReference>
<evidence type="ECO:0000259" key="1">
    <source>
        <dbReference type="Pfam" id="PF13672"/>
    </source>
</evidence>
<gene>
    <name evidence="2" type="ORF">E4J94_12130</name>
</gene>